<dbReference type="InterPro" id="IPR050732">
    <property type="entry name" value="Beta-glucan_modifiers"/>
</dbReference>
<reference evidence="22 23" key="1">
    <citation type="journal article" name="Sci. Rep.">
        <title>Telomere-to-telomere assembled and centromere annotated genomes of the two main subspecies of the button mushroom Agaricus bisporus reveal especially polymorphic chromosome ends.</title>
        <authorList>
            <person name="Sonnenberg A.S.M."/>
            <person name="Sedaghat-Telgerd N."/>
            <person name="Lavrijssen B."/>
            <person name="Ohm R.A."/>
            <person name="Hendrickx P.M."/>
            <person name="Scholtmeijer K."/>
            <person name="Baars J.J.P."/>
            <person name="van Peer A."/>
        </authorList>
    </citation>
    <scope>NUCLEOTIDE SEQUENCE [LARGE SCALE GENOMIC DNA]</scope>
    <source>
        <strain evidence="22 23">H119_p4</strain>
    </source>
</reference>
<evidence type="ECO:0000256" key="19">
    <source>
        <dbReference type="RuleBase" id="RU004335"/>
    </source>
</evidence>
<sequence>MQTYRDESKVDLAHDLDGNTGYHYTTPQDTSDGFQGVHSDGGQYRDLMSDSQAELFDDGYRPPSWNGSKYGLNTYPKQRQRQTKRSKSVIIGLIIAVLILTAIAVVVGVVVGRMNSHKDIDAADRSVVVSDPSVFDKDPNLHQSFYGLAYTPEGSQLPDCGNKLEDVIKDIQVMSQLTTRIRLYGGDCNQTALVLEAINRTKVNMTVWLGNYDVPNDNHAAYTRQRDLLKETLETYGTNHTGGMTVGNEFMLNYVTQQGLTDVDSPEANEGAQLLIQDINDTIDMLKGMNLANLPVGNSDAGSFMNKEVLSDVSYGMCNVHPWFANVSVEDSANWTTTFFLEQDQALADSLSNHPTMYIAETGWPTKSTDAGNADNGISDASEANLQIFLDTFICQANDAGIKYFFFEFKDEPWKDAQFGGVEGWWGLFDSNGTMKNITIPNCQSP</sequence>
<feature type="compositionally biased region" description="Polar residues" evidence="20">
    <location>
        <begin position="22"/>
        <end position="33"/>
    </location>
</feature>
<proteinExistence type="inferred from homology"/>
<dbReference type="GO" id="GO:0000272">
    <property type="term" value="P:polysaccharide catabolic process"/>
    <property type="evidence" value="ECO:0007669"/>
    <property type="project" value="UniProtKB-KW"/>
</dbReference>
<evidence type="ECO:0000256" key="8">
    <source>
        <dbReference type="ARBA" id="ARBA00022525"/>
    </source>
</evidence>
<feature type="region of interest" description="Disordered" evidence="20">
    <location>
        <begin position="1"/>
        <end position="43"/>
    </location>
</feature>
<keyword evidence="13" id="KW-0119">Carbohydrate metabolism</keyword>
<keyword evidence="8" id="KW-0964">Secreted</keyword>
<feature type="compositionally biased region" description="Basic and acidic residues" evidence="20">
    <location>
        <begin position="1"/>
        <end position="17"/>
    </location>
</feature>
<evidence type="ECO:0000256" key="18">
    <source>
        <dbReference type="ARBA" id="ARBA00043078"/>
    </source>
</evidence>
<keyword evidence="10" id="KW-0378">Hydrolase</keyword>
<organism evidence="22 23">
    <name type="scientific">Agaricus bisporus var. burnettii</name>
    <dbReference type="NCBI Taxonomy" id="192524"/>
    <lineage>
        <taxon>Eukaryota</taxon>
        <taxon>Fungi</taxon>
        <taxon>Dikarya</taxon>
        <taxon>Basidiomycota</taxon>
        <taxon>Agaricomycotina</taxon>
        <taxon>Agaricomycetes</taxon>
        <taxon>Agaricomycetidae</taxon>
        <taxon>Agaricales</taxon>
        <taxon>Agaricineae</taxon>
        <taxon>Agaricaceae</taxon>
        <taxon>Agaricus</taxon>
    </lineage>
</organism>
<evidence type="ECO:0000256" key="9">
    <source>
        <dbReference type="ARBA" id="ARBA00022729"/>
    </source>
</evidence>
<evidence type="ECO:0000256" key="7">
    <source>
        <dbReference type="ARBA" id="ARBA00022512"/>
    </source>
</evidence>
<keyword evidence="15" id="KW-0624">Polysaccharide degradation</keyword>
<accession>A0A8H7KGI5</accession>
<keyword evidence="7" id="KW-0134">Cell wall</keyword>
<dbReference type="GO" id="GO:0005576">
    <property type="term" value="C:extracellular region"/>
    <property type="evidence" value="ECO:0007669"/>
    <property type="project" value="TreeGrafter"/>
</dbReference>
<comment type="subcellular location">
    <subcellularLocation>
        <location evidence="3">Cell membrane</location>
        <topology evidence="3">Single-pass type II membrane protein</topology>
    </subcellularLocation>
    <subcellularLocation>
        <location evidence="2">Secreted</location>
        <location evidence="2">Cell wall</location>
    </subcellularLocation>
</comment>
<evidence type="ECO:0000256" key="11">
    <source>
        <dbReference type="ARBA" id="ARBA00023136"/>
    </source>
</evidence>
<evidence type="ECO:0000256" key="6">
    <source>
        <dbReference type="ARBA" id="ARBA00022475"/>
    </source>
</evidence>
<dbReference type="InterPro" id="IPR000490">
    <property type="entry name" value="Glyco_hydro_17"/>
</dbReference>
<evidence type="ECO:0000256" key="17">
    <source>
        <dbReference type="ARBA" id="ARBA00042373"/>
    </source>
</evidence>
<dbReference type="Pfam" id="PF00332">
    <property type="entry name" value="Glyco_hydro_17"/>
    <property type="match status" value="1"/>
</dbReference>
<dbReference type="PANTHER" id="PTHR16631:SF17">
    <property type="entry name" value="GLUCAN ENDO-1,3-BETA-GLUCOSIDASE BTGC"/>
    <property type="match status" value="1"/>
</dbReference>
<dbReference type="EMBL" id="JABXXO010000007">
    <property type="protein sequence ID" value="KAF7773234.1"/>
    <property type="molecule type" value="Genomic_DNA"/>
</dbReference>
<evidence type="ECO:0000313" key="22">
    <source>
        <dbReference type="EMBL" id="KAF7773234.1"/>
    </source>
</evidence>
<comment type="function">
    <text evidence="16">Glucanases play a role in cell expansion during growth, in cell-cell fusion during mating, and in spore release during sporulation. This enzyme may be involved in beta-glucan degradation. Active on laminarin and lichenan.</text>
</comment>
<keyword evidence="21" id="KW-1133">Transmembrane helix</keyword>
<dbReference type="Gene3D" id="3.20.20.80">
    <property type="entry name" value="Glycosidases"/>
    <property type="match status" value="2"/>
</dbReference>
<dbReference type="GO" id="GO:0042973">
    <property type="term" value="F:glucan endo-1,3-beta-D-glucosidase activity"/>
    <property type="evidence" value="ECO:0007669"/>
    <property type="project" value="UniProtKB-EC"/>
</dbReference>
<comment type="catalytic activity">
    <reaction evidence="1">
        <text>Hydrolysis of (1-&gt;3)-beta-D-glucosidic linkages in (1-&gt;3)-beta-D-glucans.</text>
        <dbReference type="EC" id="3.2.1.39"/>
    </reaction>
</comment>
<evidence type="ECO:0000256" key="15">
    <source>
        <dbReference type="ARBA" id="ARBA00023326"/>
    </source>
</evidence>
<dbReference type="PANTHER" id="PTHR16631">
    <property type="entry name" value="GLUCAN 1,3-BETA-GLUCOSIDASE"/>
    <property type="match status" value="1"/>
</dbReference>
<gene>
    <name evidence="22" type="ORF">Agabi119p4_5401</name>
</gene>
<comment type="similarity">
    <text evidence="4 19">Belongs to the glycosyl hydrolase 17 family.</text>
</comment>
<keyword evidence="6" id="KW-1003">Cell membrane</keyword>
<evidence type="ECO:0000256" key="2">
    <source>
        <dbReference type="ARBA" id="ARBA00004191"/>
    </source>
</evidence>
<name>A0A8H7KGI5_AGABI</name>
<dbReference type="AlphaFoldDB" id="A0A8H7KGI5"/>
<evidence type="ECO:0000256" key="3">
    <source>
        <dbReference type="ARBA" id="ARBA00004401"/>
    </source>
</evidence>
<evidence type="ECO:0000256" key="5">
    <source>
        <dbReference type="ARBA" id="ARBA00012780"/>
    </source>
</evidence>
<dbReference type="GO" id="GO:0009277">
    <property type="term" value="C:fungal-type cell wall"/>
    <property type="evidence" value="ECO:0007669"/>
    <property type="project" value="TreeGrafter"/>
</dbReference>
<evidence type="ECO:0000256" key="20">
    <source>
        <dbReference type="SAM" id="MobiDB-lite"/>
    </source>
</evidence>
<keyword evidence="9" id="KW-0732">Signal</keyword>
<dbReference type="GO" id="GO:0005886">
    <property type="term" value="C:plasma membrane"/>
    <property type="evidence" value="ECO:0007669"/>
    <property type="project" value="UniProtKB-SubCell"/>
</dbReference>
<evidence type="ECO:0000256" key="12">
    <source>
        <dbReference type="ARBA" id="ARBA00023180"/>
    </source>
</evidence>
<evidence type="ECO:0000256" key="14">
    <source>
        <dbReference type="ARBA" id="ARBA00023316"/>
    </source>
</evidence>
<evidence type="ECO:0000256" key="21">
    <source>
        <dbReference type="SAM" id="Phobius"/>
    </source>
</evidence>
<dbReference type="GO" id="GO:0009986">
    <property type="term" value="C:cell surface"/>
    <property type="evidence" value="ECO:0007669"/>
    <property type="project" value="TreeGrafter"/>
</dbReference>
<dbReference type="SUPFAM" id="SSF51445">
    <property type="entry name" value="(Trans)glycosidases"/>
    <property type="match status" value="1"/>
</dbReference>
<evidence type="ECO:0000256" key="16">
    <source>
        <dbReference type="ARBA" id="ARBA00037649"/>
    </source>
</evidence>
<feature type="transmembrane region" description="Helical" evidence="21">
    <location>
        <begin position="89"/>
        <end position="111"/>
    </location>
</feature>
<evidence type="ECO:0000313" key="23">
    <source>
        <dbReference type="Proteomes" id="UP000629468"/>
    </source>
</evidence>
<keyword evidence="21" id="KW-0812">Transmembrane</keyword>
<dbReference type="Proteomes" id="UP000629468">
    <property type="component" value="Unassembled WGS sequence"/>
</dbReference>
<protein>
    <recommendedName>
        <fullName evidence="5">glucan endo-1,3-beta-D-glucosidase</fullName>
        <ecNumber evidence="5">3.2.1.39</ecNumber>
    </recommendedName>
    <alternativeName>
        <fullName evidence="18">Endo-1,3-beta-glucanase btgC</fullName>
    </alternativeName>
    <alternativeName>
        <fullName evidence="17">Laminarinase btgC</fullName>
    </alternativeName>
</protein>
<keyword evidence="12" id="KW-0325">Glycoprotein</keyword>
<evidence type="ECO:0000256" key="1">
    <source>
        <dbReference type="ARBA" id="ARBA00000382"/>
    </source>
</evidence>
<dbReference type="InterPro" id="IPR017853">
    <property type="entry name" value="GH"/>
</dbReference>
<dbReference type="EC" id="3.2.1.39" evidence="5"/>
<keyword evidence="14" id="KW-0961">Cell wall biogenesis/degradation</keyword>
<comment type="caution">
    <text evidence="22">The sequence shown here is derived from an EMBL/GenBank/DDBJ whole genome shotgun (WGS) entry which is preliminary data.</text>
</comment>
<evidence type="ECO:0000256" key="13">
    <source>
        <dbReference type="ARBA" id="ARBA00023277"/>
    </source>
</evidence>
<evidence type="ECO:0000256" key="4">
    <source>
        <dbReference type="ARBA" id="ARBA00008773"/>
    </source>
</evidence>
<keyword evidence="11 21" id="KW-0472">Membrane</keyword>
<evidence type="ECO:0000256" key="10">
    <source>
        <dbReference type="ARBA" id="ARBA00022801"/>
    </source>
</evidence>
<dbReference type="GO" id="GO:0071555">
    <property type="term" value="P:cell wall organization"/>
    <property type="evidence" value="ECO:0007669"/>
    <property type="project" value="UniProtKB-KW"/>
</dbReference>